<name>A0A6G1H8Z4_9PEZI</name>
<evidence type="ECO:0000313" key="3">
    <source>
        <dbReference type="EMBL" id="KAF1989524.1"/>
    </source>
</evidence>
<dbReference type="AlphaFoldDB" id="A0A6G1H8Z4"/>
<evidence type="ECO:0000313" key="4">
    <source>
        <dbReference type="Proteomes" id="UP000800041"/>
    </source>
</evidence>
<dbReference type="OrthoDB" id="1600564at2759"/>
<dbReference type="Proteomes" id="UP000800041">
    <property type="component" value="Unassembled WGS sequence"/>
</dbReference>
<dbReference type="PANTHER" id="PTHR22835">
    <property type="entry name" value="ZINC FINGER FYVE DOMAIN CONTAINING PROTEIN"/>
    <property type="match status" value="1"/>
</dbReference>
<feature type="chain" id="PRO_5026240176" description="Carbohydrate esterase family 16 protein" evidence="2">
    <location>
        <begin position="21"/>
        <end position="315"/>
    </location>
</feature>
<feature type="signal peptide" evidence="2">
    <location>
        <begin position="1"/>
        <end position="20"/>
    </location>
</feature>
<dbReference type="Gene3D" id="3.40.50.1110">
    <property type="entry name" value="SGNH hydrolase"/>
    <property type="match status" value="1"/>
</dbReference>
<organism evidence="3 4">
    <name type="scientific">Aulographum hederae CBS 113979</name>
    <dbReference type="NCBI Taxonomy" id="1176131"/>
    <lineage>
        <taxon>Eukaryota</taxon>
        <taxon>Fungi</taxon>
        <taxon>Dikarya</taxon>
        <taxon>Ascomycota</taxon>
        <taxon>Pezizomycotina</taxon>
        <taxon>Dothideomycetes</taxon>
        <taxon>Pleosporomycetidae</taxon>
        <taxon>Aulographales</taxon>
        <taxon>Aulographaceae</taxon>
    </lineage>
</organism>
<comment type="similarity">
    <text evidence="1">Belongs to the 'GDSL' lipolytic enzyme family.</text>
</comment>
<sequence length="315" mass="34185">MFSTLVFALNTVLLSSQVAALAIEKRTTYPFKRIVAFGDEFSDNGNGSFAHGITGDPSFVYGYNTWTNGPVAVSYFAGGMGIPMSDFAFGGCCGGESFGATLDEAYTESPAGSPSLVTQIKNYTSKRATTTVKTSLHFIWVGQNDLSKHTDVFWEGDPANADFANEISTRLTASVKTLLNHGAPYILVANLYPKHLAPVTTTYLCGDSASCVTAWGNIISSANAAIKSALAPFGKKVIYYDVYSFMVELMNNKDAHGFTQPLSYYCDGDENAKWDDCMTKGHAAEYFWMNFQQPTARVHALIAGDMKRVVDGHFA</sequence>
<gene>
    <name evidence="3" type="ORF">K402DRAFT_326660</name>
</gene>
<dbReference type="InterPro" id="IPR036514">
    <property type="entry name" value="SGNH_hydro_sf"/>
</dbReference>
<dbReference type="InterPro" id="IPR001087">
    <property type="entry name" value="GDSL"/>
</dbReference>
<reference evidence="3" key="1">
    <citation type="journal article" date="2020" name="Stud. Mycol.">
        <title>101 Dothideomycetes genomes: a test case for predicting lifestyles and emergence of pathogens.</title>
        <authorList>
            <person name="Haridas S."/>
            <person name="Albert R."/>
            <person name="Binder M."/>
            <person name="Bloem J."/>
            <person name="Labutti K."/>
            <person name="Salamov A."/>
            <person name="Andreopoulos B."/>
            <person name="Baker S."/>
            <person name="Barry K."/>
            <person name="Bills G."/>
            <person name="Bluhm B."/>
            <person name="Cannon C."/>
            <person name="Castanera R."/>
            <person name="Culley D."/>
            <person name="Daum C."/>
            <person name="Ezra D."/>
            <person name="Gonzalez J."/>
            <person name="Henrissat B."/>
            <person name="Kuo A."/>
            <person name="Liang C."/>
            <person name="Lipzen A."/>
            <person name="Lutzoni F."/>
            <person name="Magnuson J."/>
            <person name="Mondo S."/>
            <person name="Nolan M."/>
            <person name="Ohm R."/>
            <person name="Pangilinan J."/>
            <person name="Park H.-J."/>
            <person name="Ramirez L."/>
            <person name="Alfaro M."/>
            <person name="Sun H."/>
            <person name="Tritt A."/>
            <person name="Yoshinaga Y."/>
            <person name="Zwiers L.-H."/>
            <person name="Turgeon B."/>
            <person name="Goodwin S."/>
            <person name="Spatafora J."/>
            <person name="Crous P."/>
            <person name="Grigoriev I."/>
        </authorList>
    </citation>
    <scope>NUCLEOTIDE SEQUENCE</scope>
    <source>
        <strain evidence="3">CBS 113979</strain>
    </source>
</reference>
<dbReference type="PANTHER" id="PTHR22835:SF659">
    <property type="entry name" value="GDSL LIPASE_ACYLHYDROLASE, PUTATIVE (AFU_ORTHOLOGUE AFUA_2G00510)-RELATED"/>
    <property type="match status" value="1"/>
</dbReference>
<dbReference type="GO" id="GO:0016788">
    <property type="term" value="F:hydrolase activity, acting on ester bonds"/>
    <property type="evidence" value="ECO:0007669"/>
    <property type="project" value="InterPro"/>
</dbReference>
<evidence type="ECO:0008006" key="5">
    <source>
        <dbReference type="Google" id="ProtNLM"/>
    </source>
</evidence>
<evidence type="ECO:0000256" key="2">
    <source>
        <dbReference type="SAM" id="SignalP"/>
    </source>
</evidence>
<dbReference type="EMBL" id="ML977145">
    <property type="protein sequence ID" value="KAF1989524.1"/>
    <property type="molecule type" value="Genomic_DNA"/>
</dbReference>
<protein>
    <recommendedName>
        <fullName evidence="5">Carbohydrate esterase family 16 protein</fullName>
    </recommendedName>
</protein>
<proteinExistence type="inferred from homology"/>
<accession>A0A6G1H8Z4</accession>
<dbReference type="SUPFAM" id="SSF52266">
    <property type="entry name" value="SGNH hydrolase"/>
    <property type="match status" value="1"/>
</dbReference>
<keyword evidence="4" id="KW-1185">Reference proteome</keyword>
<dbReference type="Pfam" id="PF00657">
    <property type="entry name" value="Lipase_GDSL"/>
    <property type="match status" value="1"/>
</dbReference>
<evidence type="ECO:0000256" key="1">
    <source>
        <dbReference type="ARBA" id="ARBA00008668"/>
    </source>
</evidence>
<keyword evidence="2" id="KW-0732">Signal</keyword>